<dbReference type="GO" id="GO:0016301">
    <property type="term" value="F:kinase activity"/>
    <property type="evidence" value="ECO:0007669"/>
    <property type="project" value="UniProtKB-KW"/>
</dbReference>
<dbReference type="Gene3D" id="1.10.287.860">
    <property type="entry name" value="Nucleotidyltransferase"/>
    <property type="match status" value="1"/>
</dbReference>
<dbReference type="AlphaFoldDB" id="A0A1L7CMT3"/>
<dbReference type="EMBL" id="CP009246">
    <property type="protein sequence ID" value="APT87157.1"/>
    <property type="molecule type" value="Genomic_DNA"/>
</dbReference>
<dbReference type="RefSeq" id="WP_075730091.1">
    <property type="nucleotide sequence ID" value="NZ_BJNB01000009.1"/>
</dbReference>
<dbReference type="KEGG" id="cfc:CFLV_08085"/>
<dbReference type="Proteomes" id="UP000185479">
    <property type="component" value="Chromosome"/>
</dbReference>
<dbReference type="GeneID" id="82880673"/>
<evidence type="ECO:0000313" key="2">
    <source>
        <dbReference type="EMBL" id="APT87157.1"/>
    </source>
</evidence>
<evidence type="ECO:0000313" key="4">
    <source>
        <dbReference type="Proteomes" id="UP000185479"/>
    </source>
</evidence>
<keyword evidence="2" id="KW-0418">Kinase</keyword>
<name>A0A1L7CMT3_CORFL</name>
<dbReference type="PANTHER" id="PTHR41773:SF1">
    <property type="entry name" value="RELA_SPOT DOMAIN-CONTAINING PROTEIN"/>
    <property type="match status" value="1"/>
</dbReference>
<evidence type="ECO:0000259" key="1">
    <source>
        <dbReference type="SMART" id="SM00954"/>
    </source>
</evidence>
<dbReference type="CDD" id="cd05399">
    <property type="entry name" value="NT_Rel-Spo_like"/>
    <property type="match status" value="1"/>
</dbReference>
<dbReference type="EMBL" id="BJNB01000009">
    <property type="protein sequence ID" value="GEB97384.1"/>
    <property type="molecule type" value="Genomic_DNA"/>
</dbReference>
<dbReference type="STRING" id="28028.CFLV_08085"/>
<protein>
    <submittedName>
        <fullName evidence="2">GTP pyrophosphokinase</fullName>
    </submittedName>
</protein>
<sequence>MADNGISKLGNQYHEWLRAHPTAAVEFGDAIEDLLNDAGVIFDRVSPRVKGWPSLKAKAKKRFPDGTLMYPRPWEEIHDVLGVRVTVFHSTAIPEALEVFGESFKVIRSVDKAAQTRISGGFGYGSHHLILTVTNAIEELSDYEGLTFEVQIRTVLQHAWAEFEHDIRYKQGPNQPSPQVDRLFTLAAGLIELADQQFDEIAALKDPSGDTDEDVELNAETLPGVLAVVLGGRFPRSRSDHYRFLSELLEANNVTSLGQLQALLNAGDIAFVHEAMHYRFRPGQVRLIDDLLLNKFGKKHIDATWSIGDRADRRRRLNGRFKNLQALRAHSAKDSERNTREKN</sequence>
<keyword evidence="4" id="KW-1185">Reference proteome</keyword>
<dbReference type="SUPFAM" id="SSF81301">
    <property type="entry name" value="Nucleotidyltransferase"/>
    <property type="match status" value="1"/>
</dbReference>
<dbReference type="Proteomes" id="UP000315353">
    <property type="component" value="Unassembled WGS sequence"/>
</dbReference>
<proteinExistence type="predicted"/>
<dbReference type="PANTHER" id="PTHR41773">
    <property type="entry name" value="GTP PYROPHOSPHATASE-RELATED"/>
    <property type="match status" value="1"/>
</dbReference>
<organism evidence="2 4">
    <name type="scientific">Corynebacterium flavescens</name>
    <dbReference type="NCBI Taxonomy" id="28028"/>
    <lineage>
        <taxon>Bacteria</taxon>
        <taxon>Bacillati</taxon>
        <taxon>Actinomycetota</taxon>
        <taxon>Actinomycetes</taxon>
        <taxon>Mycobacteriales</taxon>
        <taxon>Corynebacteriaceae</taxon>
        <taxon>Corynebacterium</taxon>
    </lineage>
</organism>
<evidence type="ECO:0000313" key="3">
    <source>
        <dbReference type="EMBL" id="GEB97384.1"/>
    </source>
</evidence>
<dbReference type="Gene3D" id="3.30.460.10">
    <property type="entry name" value="Beta Polymerase, domain 2"/>
    <property type="match status" value="1"/>
</dbReference>
<dbReference type="InterPro" id="IPR043519">
    <property type="entry name" value="NT_sf"/>
</dbReference>
<reference evidence="3 5" key="2">
    <citation type="submission" date="2019-06" db="EMBL/GenBank/DDBJ databases">
        <title>Whole genome shotgun sequence of Corynebacterium flavescens NBRC 14136.</title>
        <authorList>
            <person name="Hosoyama A."/>
            <person name="Uohara A."/>
            <person name="Ohji S."/>
            <person name="Ichikawa N."/>
        </authorList>
    </citation>
    <scope>NUCLEOTIDE SEQUENCE [LARGE SCALE GENOMIC DNA]</scope>
    <source>
        <strain evidence="3 5">NBRC 14136</strain>
    </source>
</reference>
<keyword evidence="2" id="KW-0808">Transferase</keyword>
<accession>A0A1L7CMT3</accession>
<dbReference type="SMART" id="SM00954">
    <property type="entry name" value="RelA_SpoT"/>
    <property type="match status" value="1"/>
</dbReference>
<dbReference type="InterPro" id="IPR007685">
    <property type="entry name" value="RelA_SpoT"/>
</dbReference>
<gene>
    <name evidence="3" type="ORF">CFL01nite_08790</name>
    <name evidence="2" type="ORF">CFLV_08085</name>
</gene>
<dbReference type="OrthoDB" id="9801824at2"/>
<feature type="domain" description="RelA/SpoT" evidence="1">
    <location>
        <begin position="47"/>
        <end position="175"/>
    </location>
</feature>
<dbReference type="Pfam" id="PF04607">
    <property type="entry name" value="RelA_SpoT"/>
    <property type="match status" value="1"/>
</dbReference>
<dbReference type="GO" id="GO:0015969">
    <property type="term" value="P:guanosine tetraphosphate metabolic process"/>
    <property type="evidence" value="ECO:0007669"/>
    <property type="project" value="InterPro"/>
</dbReference>
<reference evidence="2 4" key="1">
    <citation type="submission" date="2014-08" db="EMBL/GenBank/DDBJ databases">
        <title>Complete genome sequence of Corynebacterium flavescens OJ8(T)(=DSM 20296(T)), isolated from cheese.</title>
        <authorList>
            <person name="Ruckert C."/>
            <person name="Albersmeier A."/>
            <person name="Winkler A."/>
            <person name="Kalinowski J."/>
        </authorList>
    </citation>
    <scope>NUCLEOTIDE SEQUENCE [LARGE SCALE GENOMIC DNA]</scope>
    <source>
        <strain evidence="2 4">OJ8</strain>
    </source>
</reference>
<evidence type="ECO:0000313" key="5">
    <source>
        <dbReference type="Proteomes" id="UP000315353"/>
    </source>
</evidence>